<dbReference type="STRING" id="173990.SAMN05660691_00059"/>
<dbReference type="GO" id="GO:0044780">
    <property type="term" value="P:bacterial-type flagellum assembly"/>
    <property type="evidence" value="ECO:0007669"/>
    <property type="project" value="UniProtKB-UniRule"/>
</dbReference>
<keyword evidence="5 10" id="KW-0812">Transmembrane</keyword>
<accession>A0A1H6J8M2</accession>
<evidence type="ECO:0000256" key="7">
    <source>
        <dbReference type="ARBA" id="ARBA00023136"/>
    </source>
</evidence>
<comment type="similarity">
    <text evidence="2 10">Belongs to the FliR/MopE/SpaR family.</text>
</comment>
<dbReference type="Proteomes" id="UP000199371">
    <property type="component" value="Unassembled WGS sequence"/>
</dbReference>
<dbReference type="InterPro" id="IPR006303">
    <property type="entry name" value="FliR"/>
</dbReference>
<dbReference type="InterPro" id="IPR002010">
    <property type="entry name" value="T3SS_IM_R"/>
</dbReference>
<keyword evidence="11" id="KW-0969">Cilium</keyword>
<keyword evidence="6 10" id="KW-1133">Transmembrane helix</keyword>
<feature type="transmembrane region" description="Helical" evidence="10">
    <location>
        <begin position="175"/>
        <end position="202"/>
    </location>
</feature>
<reference evidence="12" key="1">
    <citation type="submission" date="2016-10" db="EMBL/GenBank/DDBJ databases">
        <authorList>
            <person name="Varghese N."/>
            <person name="Submissions S."/>
        </authorList>
    </citation>
    <scope>NUCLEOTIDE SEQUENCE [LARGE SCALE GENOMIC DNA]</scope>
    <source>
        <strain evidence="12">DSM 17616</strain>
    </source>
</reference>
<keyword evidence="11" id="KW-0966">Cell projection</keyword>
<evidence type="ECO:0000256" key="6">
    <source>
        <dbReference type="ARBA" id="ARBA00022989"/>
    </source>
</evidence>
<dbReference type="PANTHER" id="PTHR30065:SF8">
    <property type="entry name" value="FLAGELLAR BIOSYNTHETIC PROTEIN FLIR"/>
    <property type="match status" value="1"/>
</dbReference>
<feature type="transmembrane region" description="Helical" evidence="10">
    <location>
        <begin position="45"/>
        <end position="64"/>
    </location>
</feature>
<dbReference type="PANTHER" id="PTHR30065">
    <property type="entry name" value="FLAGELLAR BIOSYNTHETIC PROTEIN FLIR"/>
    <property type="match status" value="1"/>
</dbReference>
<gene>
    <name evidence="11" type="ORF">SAMN05660691_00059</name>
</gene>
<feature type="transmembrane region" description="Helical" evidence="10">
    <location>
        <begin position="12"/>
        <end position="33"/>
    </location>
</feature>
<dbReference type="RefSeq" id="WP_092788987.1">
    <property type="nucleotide sequence ID" value="NZ_FNXF01000001.1"/>
</dbReference>
<evidence type="ECO:0000256" key="9">
    <source>
        <dbReference type="NCBIfam" id="TIGR01400"/>
    </source>
</evidence>
<evidence type="ECO:0000256" key="3">
    <source>
        <dbReference type="ARBA" id="ARBA00021717"/>
    </source>
</evidence>
<evidence type="ECO:0000256" key="10">
    <source>
        <dbReference type="RuleBase" id="RU362071"/>
    </source>
</evidence>
<evidence type="ECO:0000256" key="4">
    <source>
        <dbReference type="ARBA" id="ARBA00022475"/>
    </source>
</evidence>
<proteinExistence type="inferred from homology"/>
<evidence type="ECO:0000313" key="12">
    <source>
        <dbReference type="Proteomes" id="UP000199371"/>
    </source>
</evidence>
<keyword evidence="4 10" id="KW-1003">Cell membrane</keyword>
<evidence type="ECO:0000256" key="8">
    <source>
        <dbReference type="ARBA" id="ARBA00023143"/>
    </source>
</evidence>
<dbReference type="EMBL" id="FNXF01000001">
    <property type="protein sequence ID" value="SEH55124.1"/>
    <property type="molecule type" value="Genomic_DNA"/>
</dbReference>
<evidence type="ECO:0000256" key="2">
    <source>
        <dbReference type="ARBA" id="ARBA00009772"/>
    </source>
</evidence>
<keyword evidence="8 10" id="KW-0975">Bacterial flagellum</keyword>
<feature type="transmembrane region" description="Helical" evidence="10">
    <location>
        <begin position="84"/>
        <end position="107"/>
    </location>
</feature>
<comment type="function">
    <text evidence="1 10">Role in flagellar biosynthesis.</text>
</comment>
<dbReference type="GO" id="GO:0009425">
    <property type="term" value="C:bacterial-type flagellum basal body"/>
    <property type="evidence" value="ECO:0007669"/>
    <property type="project" value="UniProtKB-SubCell"/>
</dbReference>
<feature type="transmembrane region" description="Helical" evidence="10">
    <location>
        <begin position="214"/>
        <end position="236"/>
    </location>
</feature>
<evidence type="ECO:0000313" key="11">
    <source>
        <dbReference type="EMBL" id="SEH55124.1"/>
    </source>
</evidence>
<feature type="transmembrane region" description="Helical" evidence="10">
    <location>
        <begin position="128"/>
        <end position="155"/>
    </location>
</feature>
<keyword evidence="12" id="KW-1185">Reference proteome</keyword>
<sequence length="259" mass="28189">MNSLISLTSGELMSWIGTVWWPFVRLSALLWAMPVFDNPAVTPRARILLAMFLSFLVGPTLPAMPQVDPFSLDAIVITFEQIGFGIMMGLAVRILFEVLALTGLMLSMQMGLSMAMMMDPGSGDSTSLLGHLFWVMSALLFFSLNGHLLTLAVLIDSFTLWPVGSGLYQLNITVLLQLFGWMFGAALLVALPAVIAMLLVNLTFGVATRSAPSLNLFVLGFPMTLLLGFVCVFLTLSQTGVQFSALTSHVLDSMRLLME</sequence>
<evidence type="ECO:0000256" key="5">
    <source>
        <dbReference type="ARBA" id="ARBA00022692"/>
    </source>
</evidence>
<keyword evidence="7 10" id="KW-0472">Membrane</keyword>
<dbReference type="Pfam" id="PF01311">
    <property type="entry name" value="Bac_export_1"/>
    <property type="match status" value="1"/>
</dbReference>
<comment type="subcellular location">
    <subcellularLocation>
        <location evidence="10">Cell membrane</location>
        <topology evidence="10">Multi-pass membrane protein</topology>
    </subcellularLocation>
    <subcellularLocation>
        <location evidence="10">Bacterial flagellum basal body</location>
    </subcellularLocation>
</comment>
<dbReference type="GO" id="GO:0006605">
    <property type="term" value="P:protein targeting"/>
    <property type="evidence" value="ECO:0007669"/>
    <property type="project" value="UniProtKB-UniRule"/>
</dbReference>
<evidence type="ECO:0000256" key="1">
    <source>
        <dbReference type="ARBA" id="ARBA00002578"/>
    </source>
</evidence>
<dbReference type="PRINTS" id="PR00953">
    <property type="entry name" value="TYPE3IMRPROT"/>
</dbReference>
<keyword evidence="11" id="KW-0282">Flagellum</keyword>
<dbReference type="NCBIfam" id="TIGR01400">
    <property type="entry name" value="fliR"/>
    <property type="match status" value="1"/>
</dbReference>
<dbReference type="GO" id="GO:0005886">
    <property type="term" value="C:plasma membrane"/>
    <property type="evidence" value="ECO:0007669"/>
    <property type="project" value="UniProtKB-SubCell"/>
</dbReference>
<dbReference type="AlphaFoldDB" id="A0A1H6J8M2"/>
<protein>
    <recommendedName>
        <fullName evidence="3 9">Flagellar biosynthetic protein FliR</fullName>
    </recommendedName>
</protein>
<name>A0A1H6J8M2_9GAMM</name>
<dbReference type="OrthoDB" id="9797790at2"/>
<organism evidence="11 12">
    <name type="scientific">Rheinheimera pacifica</name>
    <dbReference type="NCBI Taxonomy" id="173990"/>
    <lineage>
        <taxon>Bacteria</taxon>
        <taxon>Pseudomonadati</taxon>
        <taxon>Pseudomonadota</taxon>
        <taxon>Gammaproteobacteria</taxon>
        <taxon>Chromatiales</taxon>
        <taxon>Chromatiaceae</taxon>
        <taxon>Rheinheimera</taxon>
    </lineage>
</organism>